<dbReference type="Proteomes" id="UP000326268">
    <property type="component" value="Unassembled WGS sequence"/>
</dbReference>
<dbReference type="AlphaFoldDB" id="A0A5N6ZZS8"/>
<dbReference type="RefSeq" id="XP_031926192.1">
    <property type="nucleotide sequence ID" value="XM_032072823.1"/>
</dbReference>
<keyword evidence="2" id="KW-1185">Reference proteome</keyword>
<organism evidence="1 2">
    <name type="scientific">Aspergillus caelatus</name>
    <dbReference type="NCBI Taxonomy" id="61420"/>
    <lineage>
        <taxon>Eukaryota</taxon>
        <taxon>Fungi</taxon>
        <taxon>Dikarya</taxon>
        <taxon>Ascomycota</taxon>
        <taxon>Pezizomycotina</taxon>
        <taxon>Eurotiomycetes</taxon>
        <taxon>Eurotiomycetidae</taxon>
        <taxon>Eurotiales</taxon>
        <taxon>Aspergillaceae</taxon>
        <taxon>Aspergillus</taxon>
        <taxon>Aspergillus subgen. Circumdati</taxon>
    </lineage>
</organism>
<accession>A0A5N6ZZS8</accession>
<reference evidence="1 2" key="1">
    <citation type="submission" date="2019-04" db="EMBL/GenBank/DDBJ databases">
        <title>Friends and foes A comparative genomics studyof 23 Aspergillus species from section Flavi.</title>
        <authorList>
            <consortium name="DOE Joint Genome Institute"/>
            <person name="Kjaerbolling I."/>
            <person name="Vesth T."/>
            <person name="Frisvad J.C."/>
            <person name="Nybo J.L."/>
            <person name="Theobald S."/>
            <person name="Kildgaard S."/>
            <person name="Isbrandt T."/>
            <person name="Kuo A."/>
            <person name="Sato A."/>
            <person name="Lyhne E.K."/>
            <person name="Kogle M.E."/>
            <person name="Wiebenga A."/>
            <person name="Kun R.S."/>
            <person name="Lubbers R.J."/>
            <person name="Makela M.R."/>
            <person name="Barry K."/>
            <person name="Chovatia M."/>
            <person name="Clum A."/>
            <person name="Daum C."/>
            <person name="Haridas S."/>
            <person name="He G."/>
            <person name="LaButti K."/>
            <person name="Lipzen A."/>
            <person name="Mondo S."/>
            <person name="Riley R."/>
            <person name="Salamov A."/>
            <person name="Simmons B.A."/>
            <person name="Magnuson J.K."/>
            <person name="Henrissat B."/>
            <person name="Mortensen U.H."/>
            <person name="Larsen T.O."/>
            <person name="Devries R.P."/>
            <person name="Grigoriev I.V."/>
            <person name="Machida M."/>
            <person name="Baker S.E."/>
            <person name="Andersen M.R."/>
        </authorList>
    </citation>
    <scope>NUCLEOTIDE SEQUENCE [LARGE SCALE GENOMIC DNA]</scope>
    <source>
        <strain evidence="1 2">CBS 763.97</strain>
    </source>
</reference>
<sequence length="85" mass="9390">MSYEFAPGPQAVRILRLRSALSSLITLLNTIISSPLLCTIEGFRWHGFLQAADCWNSSAGARSSTPLFLALYAPLHLHRPHLCIV</sequence>
<protein>
    <submittedName>
        <fullName evidence="1">Uncharacterized protein</fullName>
    </submittedName>
</protein>
<dbReference type="EMBL" id="ML737684">
    <property type="protein sequence ID" value="KAE8363111.1"/>
    <property type="molecule type" value="Genomic_DNA"/>
</dbReference>
<evidence type="ECO:0000313" key="1">
    <source>
        <dbReference type="EMBL" id="KAE8363111.1"/>
    </source>
</evidence>
<proteinExistence type="predicted"/>
<evidence type="ECO:0000313" key="2">
    <source>
        <dbReference type="Proteomes" id="UP000326268"/>
    </source>
</evidence>
<gene>
    <name evidence="1" type="ORF">BDV27DRAFT_159085</name>
</gene>
<name>A0A5N6ZZS8_9EURO</name>
<dbReference type="GeneID" id="43657269"/>
<dbReference type="OrthoDB" id="10481081at2759"/>